<proteinExistence type="predicted"/>
<organism evidence="1 2">
    <name type="scientific">Methylacidiphilum infernorum (isolate V4)</name>
    <name type="common">Methylokorus infernorum (strain V4)</name>
    <dbReference type="NCBI Taxonomy" id="481448"/>
    <lineage>
        <taxon>Bacteria</taxon>
        <taxon>Pseudomonadati</taxon>
        <taxon>Verrucomicrobiota</taxon>
        <taxon>Methylacidiphilae</taxon>
        <taxon>Methylacidiphilales</taxon>
        <taxon>Methylacidiphilaceae</taxon>
        <taxon>Methylacidiphilum (ex Ratnadevi et al. 2023)</taxon>
    </lineage>
</organism>
<dbReference type="Proteomes" id="UP000009149">
    <property type="component" value="Chromosome"/>
</dbReference>
<evidence type="ECO:0000313" key="2">
    <source>
        <dbReference type="Proteomes" id="UP000009149"/>
    </source>
</evidence>
<dbReference type="KEGG" id="min:Minf_0874"/>
<sequence length="229" mass="26319">MMIVFALVLYLMISSESHNWHRVTGLPIPPIPPGLIPPRWGQVNPYQWLGPNSEKIFKFPNGSVLVNPDLWLEPKPVGKPPGNVWWCIRPEWSSNVWSDEEYESAWQSSDAAVFKAGIKTERGWERWSMTCKDKNQDIESVWERFIDDVLGKIREKISEGKIRGGGYVYMGLLFGQRILNVGVNTCWVLIWDSTQAGHMRQAPYLRWAFPVLSIQEDEPIHEAEQAVEA</sequence>
<dbReference type="EMBL" id="CP000975">
    <property type="protein sequence ID" value="ACD82929.1"/>
    <property type="molecule type" value="Genomic_DNA"/>
</dbReference>
<reference evidence="1 2" key="1">
    <citation type="journal article" date="2008" name="Biol. Direct">
        <title>Complete genome sequence of the extremely acidophilic methanotroph isolate V4, Methylacidiphilum infernorum, a representative of the bacterial phylum Verrucomicrobia.</title>
        <authorList>
            <person name="Hou S."/>
            <person name="Makarova K.S."/>
            <person name="Saw J.H."/>
            <person name="Senin P."/>
            <person name="Ly B.V."/>
            <person name="Zhou Z."/>
            <person name="Ren Y."/>
            <person name="Wang J."/>
            <person name="Galperin M.Y."/>
            <person name="Omelchenko M.V."/>
            <person name="Wolf Y.I."/>
            <person name="Yutin N."/>
            <person name="Koonin E.V."/>
            <person name="Stott M.B."/>
            <person name="Mountain B.W."/>
            <person name="Crowe M.A."/>
            <person name="Smirnova A.V."/>
            <person name="Dunfield P.F."/>
            <person name="Feng L."/>
            <person name="Wang L."/>
            <person name="Alam M."/>
        </authorList>
    </citation>
    <scope>NUCLEOTIDE SEQUENCE [LARGE SCALE GENOMIC DNA]</scope>
    <source>
        <strain evidence="2">Isolate V4</strain>
    </source>
</reference>
<protein>
    <submittedName>
        <fullName evidence="1">Uncharacterized protein</fullName>
    </submittedName>
</protein>
<dbReference type="HOGENOM" id="CLU_1208658_0_0_0"/>
<evidence type="ECO:0000313" key="1">
    <source>
        <dbReference type="EMBL" id="ACD82929.1"/>
    </source>
</evidence>
<accession>B3E1D3</accession>
<dbReference type="STRING" id="481448.Minf_0874"/>
<gene>
    <name evidence="1" type="ordered locus">Minf_0874</name>
</gene>
<dbReference type="AlphaFoldDB" id="B3E1D3"/>
<dbReference type="RefSeq" id="WP_012463211.1">
    <property type="nucleotide sequence ID" value="NC_010794.1"/>
</dbReference>
<name>B3E1D3_METI4</name>